<evidence type="ECO:0000256" key="4">
    <source>
        <dbReference type="ARBA" id="ARBA00023136"/>
    </source>
</evidence>
<comment type="subcellular location">
    <subcellularLocation>
        <location evidence="1">Membrane</location>
    </subcellularLocation>
</comment>
<evidence type="ECO:0000313" key="7">
    <source>
        <dbReference type="Proteomes" id="UP000310066"/>
    </source>
</evidence>
<evidence type="ECO:0000256" key="5">
    <source>
        <dbReference type="SAM" id="Phobius"/>
    </source>
</evidence>
<keyword evidence="3 5" id="KW-1133">Transmembrane helix</keyword>
<protein>
    <recommendedName>
        <fullName evidence="8">MAPEG family protein</fullName>
    </recommendedName>
</protein>
<evidence type="ECO:0000256" key="3">
    <source>
        <dbReference type="ARBA" id="ARBA00022989"/>
    </source>
</evidence>
<dbReference type="InterPro" id="IPR001129">
    <property type="entry name" value="Membr-assoc_MAPEG"/>
</dbReference>
<sequence>MQPLLTTTPAHPFIAPLLTLASWTFIMEAWMYALRIPALSKYKVEISPSMTTTDMNKNIPRNLQWPADNYNHLMEQPTVFYAVALAMDRVGVQDSVAVGLAWTYVGLRVVHSVVQAAANPVMVRFQIFACSSLVLLLMTGKAVLALM</sequence>
<proteinExistence type="predicted"/>
<dbReference type="Proteomes" id="UP000310066">
    <property type="component" value="Unassembled WGS sequence"/>
</dbReference>
<comment type="caution">
    <text evidence="6">The sequence shown here is derived from an EMBL/GenBank/DDBJ whole genome shotgun (WGS) entry which is preliminary data.</text>
</comment>
<dbReference type="InterPro" id="IPR023352">
    <property type="entry name" value="MAPEG-like_dom_sf"/>
</dbReference>
<dbReference type="GO" id="GO:0016020">
    <property type="term" value="C:membrane"/>
    <property type="evidence" value="ECO:0007669"/>
    <property type="project" value="UniProtKB-SubCell"/>
</dbReference>
<evidence type="ECO:0000256" key="1">
    <source>
        <dbReference type="ARBA" id="ARBA00004370"/>
    </source>
</evidence>
<name>A0A4U0U2C2_9PEZI</name>
<evidence type="ECO:0008006" key="8">
    <source>
        <dbReference type="Google" id="ProtNLM"/>
    </source>
</evidence>
<evidence type="ECO:0000313" key="6">
    <source>
        <dbReference type="EMBL" id="TKA28526.1"/>
    </source>
</evidence>
<feature type="transmembrane region" description="Helical" evidence="5">
    <location>
        <begin position="125"/>
        <end position="146"/>
    </location>
</feature>
<dbReference type="AlphaFoldDB" id="A0A4U0U2C2"/>
<dbReference type="SUPFAM" id="SSF161084">
    <property type="entry name" value="MAPEG domain-like"/>
    <property type="match status" value="1"/>
</dbReference>
<feature type="transmembrane region" description="Helical" evidence="5">
    <location>
        <begin position="13"/>
        <end position="33"/>
    </location>
</feature>
<dbReference type="Gene3D" id="1.20.120.550">
    <property type="entry name" value="Membrane associated eicosanoid/glutathione metabolism-like domain"/>
    <property type="match status" value="1"/>
</dbReference>
<dbReference type="EMBL" id="NAJP01000117">
    <property type="protein sequence ID" value="TKA28526.1"/>
    <property type="molecule type" value="Genomic_DNA"/>
</dbReference>
<gene>
    <name evidence="6" type="ORF">B0A54_16522</name>
</gene>
<accession>A0A4U0U2C2</accession>
<dbReference type="Pfam" id="PF01124">
    <property type="entry name" value="MAPEG"/>
    <property type="match status" value="1"/>
</dbReference>
<dbReference type="OrthoDB" id="4456959at2759"/>
<keyword evidence="4 5" id="KW-0472">Membrane</keyword>
<evidence type="ECO:0000256" key="2">
    <source>
        <dbReference type="ARBA" id="ARBA00022692"/>
    </source>
</evidence>
<organism evidence="6 7">
    <name type="scientific">Friedmanniomyces endolithicus</name>
    <dbReference type="NCBI Taxonomy" id="329885"/>
    <lineage>
        <taxon>Eukaryota</taxon>
        <taxon>Fungi</taxon>
        <taxon>Dikarya</taxon>
        <taxon>Ascomycota</taxon>
        <taxon>Pezizomycotina</taxon>
        <taxon>Dothideomycetes</taxon>
        <taxon>Dothideomycetidae</taxon>
        <taxon>Mycosphaerellales</taxon>
        <taxon>Teratosphaeriaceae</taxon>
        <taxon>Friedmanniomyces</taxon>
    </lineage>
</organism>
<dbReference type="STRING" id="329885.A0A4U0U2C2"/>
<reference evidence="6 7" key="1">
    <citation type="submission" date="2017-03" db="EMBL/GenBank/DDBJ databases">
        <title>Genomes of endolithic fungi from Antarctica.</title>
        <authorList>
            <person name="Coleine C."/>
            <person name="Masonjones S."/>
            <person name="Stajich J.E."/>
        </authorList>
    </citation>
    <scope>NUCLEOTIDE SEQUENCE [LARGE SCALE GENOMIC DNA]</scope>
    <source>
        <strain evidence="6 7">CCFEE 5311</strain>
    </source>
</reference>
<keyword evidence="2 5" id="KW-0812">Transmembrane</keyword>